<dbReference type="Pfam" id="PF03401">
    <property type="entry name" value="TctC"/>
    <property type="match status" value="1"/>
</dbReference>
<proteinExistence type="inferred from homology"/>
<protein>
    <submittedName>
        <fullName evidence="3">Tripartite-type tricarboxylate transporter, receptor component TctC</fullName>
    </submittedName>
</protein>
<feature type="chain" id="PRO_5013020991" evidence="2">
    <location>
        <begin position="22"/>
        <end position="312"/>
    </location>
</feature>
<evidence type="ECO:0000313" key="4">
    <source>
        <dbReference type="Proteomes" id="UP000186141"/>
    </source>
</evidence>
<reference evidence="3 4" key="1">
    <citation type="submission" date="2017-01" db="EMBL/GenBank/DDBJ databases">
        <authorList>
            <person name="Mah S.A."/>
            <person name="Swanson W.J."/>
            <person name="Moy G.W."/>
            <person name="Vacquier V.D."/>
        </authorList>
    </citation>
    <scope>NUCLEOTIDE SEQUENCE [LARGE SCALE GENOMIC DNA]</scope>
    <source>
        <strain evidence="3 4">DSM 26375</strain>
    </source>
</reference>
<dbReference type="PANTHER" id="PTHR42928">
    <property type="entry name" value="TRICARBOXYLATE-BINDING PROTEIN"/>
    <property type="match status" value="1"/>
</dbReference>
<organism evidence="3 4">
    <name type="scientific">Gemmobacter megaterium</name>
    <dbReference type="NCBI Taxonomy" id="1086013"/>
    <lineage>
        <taxon>Bacteria</taxon>
        <taxon>Pseudomonadati</taxon>
        <taxon>Pseudomonadota</taxon>
        <taxon>Alphaproteobacteria</taxon>
        <taxon>Rhodobacterales</taxon>
        <taxon>Paracoccaceae</taxon>
        <taxon>Gemmobacter</taxon>
    </lineage>
</organism>
<dbReference type="RefSeq" id="WP_076534534.1">
    <property type="nucleotide sequence ID" value="NZ_BMEH01000019.1"/>
</dbReference>
<dbReference type="CDD" id="cd07012">
    <property type="entry name" value="PBP2_Bug_TTT"/>
    <property type="match status" value="1"/>
</dbReference>
<gene>
    <name evidence="3" type="ORF">SAMN05421774_12012</name>
</gene>
<evidence type="ECO:0000256" key="2">
    <source>
        <dbReference type="SAM" id="SignalP"/>
    </source>
</evidence>
<dbReference type="PANTHER" id="PTHR42928:SF5">
    <property type="entry name" value="BLR1237 PROTEIN"/>
    <property type="match status" value="1"/>
</dbReference>
<dbReference type="STRING" id="1086013.SAMN05421774_12012"/>
<sequence length="312" mass="32385">MFKTLKAAALIALTVASPALADWPERPISLIVGFGPGGQSDLLGRALASVMAEELGVPVNVVNRPGAAGGAALAGLRSMPADGYNIMLNPTQTITLTPALMAQVPFSIDDFSFAGMLTSFDIALIAPTSAPFDDYAGMIAHTRENPGLLFAALSATTRIFATEIARANDISIEILPVDGGPGMVNAILGEQALLAYSGGVHHRYPEQMKVIAALTTERNAGSPDVPTIAELGLPIGMDMQTVLIAPAGTPDDVIARLEATLATAAENPAFREVADSMSAVVQFRTAAEATEIMHKQLASNLAIMRAAGVQPQ</sequence>
<dbReference type="Gene3D" id="3.40.190.150">
    <property type="entry name" value="Bordetella uptake gene, domain 1"/>
    <property type="match status" value="1"/>
</dbReference>
<keyword evidence="4" id="KW-1185">Reference proteome</keyword>
<dbReference type="Proteomes" id="UP000186141">
    <property type="component" value="Unassembled WGS sequence"/>
</dbReference>
<evidence type="ECO:0000256" key="1">
    <source>
        <dbReference type="ARBA" id="ARBA00006987"/>
    </source>
</evidence>
<comment type="similarity">
    <text evidence="1">Belongs to the UPF0065 (bug) family.</text>
</comment>
<accession>A0A1N7QQR3</accession>
<evidence type="ECO:0000313" key="3">
    <source>
        <dbReference type="EMBL" id="SIT25114.1"/>
    </source>
</evidence>
<name>A0A1N7QQR3_9RHOB</name>
<dbReference type="OrthoDB" id="8443386at2"/>
<feature type="signal peptide" evidence="2">
    <location>
        <begin position="1"/>
        <end position="21"/>
    </location>
</feature>
<dbReference type="AlphaFoldDB" id="A0A1N7QQR3"/>
<dbReference type="InterPro" id="IPR005064">
    <property type="entry name" value="BUG"/>
</dbReference>
<dbReference type="PIRSF" id="PIRSF017082">
    <property type="entry name" value="YflP"/>
    <property type="match status" value="1"/>
</dbReference>
<keyword evidence="2" id="KW-0732">Signal</keyword>
<dbReference type="EMBL" id="FTOT01000020">
    <property type="protein sequence ID" value="SIT25114.1"/>
    <property type="molecule type" value="Genomic_DNA"/>
</dbReference>
<dbReference type="InterPro" id="IPR042100">
    <property type="entry name" value="Bug_dom1"/>
</dbReference>
<keyword evidence="3" id="KW-0675">Receptor</keyword>
<dbReference type="Gene3D" id="3.40.190.10">
    <property type="entry name" value="Periplasmic binding protein-like II"/>
    <property type="match status" value="1"/>
</dbReference>